<dbReference type="SUPFAM" id="SSF47336">
    <property type="entry name" value="ACP-like"/>
    <property type="match status" value="1"/>
</dbReference>
<reference evidence="4 5" key="1">
    <citation type="submission" date="2016-07" db="EMBL/GenBank/DDBJ databases">
        <title>Pervasive Adenine N6-methylation of Active Genes in Fungi.</title>
        <authorList>
            <consortium name="DOE Joint Genome Institute"/>
            <person name="Mondo S.J."/>
            <person name="Dannebaum R.O."/>
            <person name="Kuo R.C."/>
            <person name="Labutti K."/>
            <person name="Haridas S."/>
            <person name="Kuo A."/>
            <person name="Salamov A."/>
            <person name="Ahrendt S.R."/>
            <person name="Lipzen A."/>
            <person name="Sullivan W."/>
            <person name="Andreopoulos W.B."/>
            <person name="Clum A."/>
            <person name="Lindquist E."/>
            <person name="Daum C."/>
            <person name="Ramamoorthy G.K."/>
            <person name="Gryganskyi A."/>
            <person name="Culley D."/>
            <person name="Magnuson J.K."/>
            <person name="James T.Y."/>
            <person name="O'Malley M.A."/>
            <person name="Stajich J.E."/>
            <person name="Spatafora J.W."/>
            <person name="Visel A."/>
            <person name="Grigoriev I.V."/>
        </authorList>
    </citation>
    <scope>NUCLEOTIDE SEQUENCE [LARGE SCALE GENOMIC DNA]</scope>
    <source>
        <strain evidence="4 5">NRRL 2496</strain>
    </source>
</reference>
<dbReference type="AlphaFoldDB" id="A0A1X2HLJ6"/>
<dbReference type="Proteomes" id="UP000242180">
    <property type="component" value="Unassembled WGS sequence"/>
</dbReference>
<accession>A0A1X2HLJ6</accession>
<keyword evidence="2" id="KW-0597">Phosphoprotein</keyword>
<evidence type="ECO:0000313" key="4">
    <source>
        <dbReference type="EMBL" id="ORZ00285.1"/>
    </source>
</evidence>
<keyword evidence="5" id="KW-1185">Reference proteome</keyword>
<dbReference type="OrthoDB" id="429813at2759"/>
<dbReference type="PROSITE" id="PS00012">
    <property type="entry name" value="PHOSPHOPANTETHEINE"/>
    <property type="match status" value="1"/>
</dbReference>
<dbReference type="Pfam" id="PF00550">
    <property type="entry name" value="PP-binding"/>
    <property type="match status" value="1"/>
</dbReference>
<evidence type="ECO:0000256" key="1">
    <source>
        <dbReference type="ARBA" id="ARBA00022450"/>
    </source>
</evidence>
<dbReference type="InterPro" id="IPR009081">
    <property type="entry name" value="PP-bd_ACP"/>
</dbReference>
<dbReference type="Pfam" id="PF23562">
    <property type="entry name" value="AMP-binding_C_3"/>
    <property type="match status" value="1"/>
</dbReference>
<dbReference type="SUPFAM" id="SSF56801">
    <property type="entry name" value="Acetyl-CoA synthetase-like"/>
    <property type="match status" value="1"/>
</dbReference>
<keyword evidence="1" id="KW-0596">Phosphopantetheine</keyword>
<comment type="caution">
    <text evidence="4">The sequence shown here is derived from an EMBL/GenBank/DDBJ whole genome shotgun (WGS) entry which is preliminary data.</text>
</comment>
<organism evidence="4 5">
    <name type="scientific">Syncephalastrum racemosum</name>
    <name type="common">Filamentous fungus</name>
    <dbReference type="NCBI Taxonomy" id="13706"/>
    <lineage>
        <taxon>Eukaryota</taxon>
        <taxon>Fungi</taxon>
        <taxon>Fungi incertae sedis</taxon>
        <taxon>Mucoromycota</taxon>
        <taxon>Mucoromycotina</taxon>
        <taxon>Mucoromycetes</taxon>
        <taxon>Mucorales</taxon>
        <taxon>Syncephalastraceae</taxon>
        <taxon>Syncephalastrum</taxon>
    </lineage>
</organism>
<gene>
    <name evidence="4" type="ORF">BCR43DRAFT_540226</name>
</gene>
<protein>
    <recommendedName>
        <fullName evidence="3">Carrier domain-containing protein</fullName>
    </recommendedName>
</protein>
<dbReference type="InterPro" id="IPR006162">
    <property type="entry name" value="Ppantetheine_attach_site"/>
</dbReference>
<dbReference type="InterPro" id="IPR020845">
    <property type="entry name" value="AMP-binding_CS"/>
</dbReference>
<dbReference type="OMA" id="EMAIANC"/>
<dbReference type="PANTHER" id="PTHR44845">
    <property type="entry name" value="CARRIER DOMAIN-CONTAINING PROTEIN"/>
    <property type="match status" value="1"/>
</dbReference>
<sequence>MTVSNAIEQLVFQYSEHYALINVLEKQFARFSDNVFAWYTPPSGDDYKSLTYGQIDHLATNVACQWAKDVKGVDTVGFIADHSINYLIAMLAFMKLRVTFMALSPRNSLAANVNLIQKTGSNFIASTAKYEDMIRSVAAECGNCHIHVIPTFDIDAILSEPRNPQADNILDSKYGPEDIEKIAMVIHSSGSTSFPKPIRLSNRFWFCAIQSVNMQVKTDSPELGPEPTDVILSCLPLFHLFGAYNVFSQAVAGGSSVILDRLPPQPREIITICAKLRVTLMAAPPLVLDQLANYVQDTNEISALQRLKYIVFGGAALKPEVGDYFHSQGINIRNLYGTTEINVFACCKMSDDFKKWSLLRPVDSVQPYCDWEPFDEANGVYHLVVKGNSPFMATGVANRANGDYATNDLFQMDPESPGYWRHVGRQDDTLVMENGEKTNPTPMEHAISSIPLVHQCTVIGEGRQCTAALVELELKEAMKYTPQEMVAQVQAVVNEANSKAPSHSALLPQMVYILPLNQHLVTTDKGTVIRKRSIDRFGDIIEQMYHDFLEGPTTSTSSVDKDVVAGWSIEDTQNFLIDASAQVLQKDHDVIANSVNESLFDFGLNSLLSIQLRNRMSEAFDNVPTNIVFDYPSIAALSSALLSLRGGSIKDDRAALEDRYQETQALLEDYLKRADKDFTIAHKSKNDPDRQHVVLLTGATGSLGSFMLNDMLRSPRVKKVVALVRGKEDQLFDRLIKTFQDRRLDASLLRNSKLEVLPMKLDAPNLGWDAATYNRLKQEVTLVQACAWLLDFNQPISHFDKECIRGLYNLLKFAHREIDPMYVHTISSVSVMTARGTPEIPETYPEMDPHVCMPIGYAMSKYVVEQLFNYLTREKNFPCIVERMGQVCGDSINGAWNTSEQYPLLIVGGGSVMKKMPDIQTDIDWLPVDHAATGIFEIMLSTADKTAAEVTGKVYHIVNPRTVTWSDILKSMKECGMDFEIMAPADWVKELAKNQENPAYKLLGFYENNFTKSFKMPIFKTDVTVQDAPTLAAAPPFDAKLLDKQLCYWKSVGFYQPA</sequence>
<dbReference type="Pfam" id="PF00501">
    <property type="entry name" value="AMP-binding"/>
    <property type="match status" value="1"/>
</dbReference>
<dbReference type="STRING" id="13706.A0A1X2HLJ6"/>
<feature type="domain" description="Carrier" evidence="3">
    <location>
        <begin position="570"/>
        <end position="645"/>
    </location>
</feature>
<dbReference type="PROSITE" id="PS50075">
    <property type="entry name" value="CARRIER"/>
    <property type="match status" value="1"/>
</dbReference>
<dbReference type="SUPFAM" id="SSF51735">
    <property type="entry name" value="NAD(P)-binding Rossmann-fold domains"/>
    <property type="match status" value="1"/>
</dbReference>
<dbReference type="InParanoid" id="A0A1X2HLJ6"/>
<name>A0A1X2HLJ6_SYNRA</name>
<dbReference type="InterPro" id="IPR036736">
    <property type="entry name" value="ACP-like_sf"/>
</dbReference>
<evidence type="ECO:0000256" key="2">
    <source>
        <dbReference type="ARBA" id="ARBA00022553"/>
    </source>
</evidence>
<dbReference type="SMART" id="SM00823">
    <property type="entry name" value="PKS_PP"/>
    <property type="match status" value="1"/>
</dbReference>
<evidence type="ECO:0000259" key="3">
    <source>
        <dbReference type="PROSITE" id="PS50075"/>
    </source>
</evidence>
<dbReference type="Gene3D" id="3.40.50.12780">
    <property type="entry name" value="N-terminal domain of ligase-like"/>
    <property type="match status" value="1"/>
</dbReference>
<proteinExistence type="predicted"/>
<dbReference type="Pfam" id="PF07993">
    <property type="entry name" value="NAD_binding_4"/>
    <property type="match status" value="1"/>
</dbReference>
<dbReference type="InterPro" id="IPR042099">
    <property type="entry name" value="ANL_N_sf"/>
</dbReference>
<dbReference type="PANTHER" id="PTHR44845:SF6">
    <property type="entry name" value="BETA-ALANINE-ACTIVATING ENZYME"/>
    <property type="match status" value="1"/>
</dbReference>
<dbReference type="InterPro" id="IPR013120">
    <property type="entry name" value="FAR_NAD-bd"/>
</dbReference>
<evidence type="ECO:0000313" key="5">
    <source>
        <dbReference type="Proteomes" id="UP000242180"/>
    </source>
</evidence>
<dbReference type="Gene3D" id="3.40.50.720">
    <property type="entry name" value="NAD(P)-binding Rossmann-like Domain"/>
    <property type="match status" value="1"/>
</dbReference>
<dbReference type="InterPro" id="IPR020806">
    <property type="entry name" value="PKS_PP-bd"/>
</dbReference>
<dbReference type="InterPro" id="IPR036291">
    <property type="entry name" value="NAD(P)-bd_dom_sf"/>
</dbReference>
<dbReference type="PROSITE" id="PS00455">
    <property type="entry name" value="AMP_BINDING"/>
    <property type="match status" value="1"/>
</dbReference>
<dbReference type="EMBL" id="MCGN01000002">
    <property type="protein sequence ID" value="ORZ00285.1"/>
    <property type="molecule type" value="Genomic_DNA"/>
</dbReference>
<dbReference type="Gene3D" id="1.10.1200.10">
    <property type="entry name" value="ACP-like"/>
    <property type="match status" value="1"/>
</dbReference>
<dbReference type="InterPro" id="IPR000873">
    <property type="entry name" value="AMP-dep_synth/lig_dom"/>
</dbReference>
<dbReference type="GO" id="GO:0031177">
    <property type="term" value="F:phosphopantetheine binding"/>
    <property type="evidence" value="ECO:0007669"/>
    <property type="project" value="InterPro"/>
</dbReference>